<keyword evidence="2" id="KW-0472">Membrane</keyword>
<dbReference type="InterPro" id="IPR018253">
    <property type="entry name" value="DnaJ_domain_CS"/>
</dbReference>
<name>A0A9P1N8H9_9PELO</name>
<evidence type="ECO:0000256" key="2">
    <source>
        <dbReference type="SAM" id="Phobius"/>
    </source>
</evidence>
<dbReference type="Proteomes" id="UP001152747">
    <property type="component" value="Unassembled WGS sequence"/>
</dbReference>
<protein>
    <recommendedName>
        <fullName evidence="3">J domain-containing protein</fullName>
    </recommendedName>
</protein>
<dbReference type="InterPro" id="IPR001623">
    <property type="entry name" value="DnaJ_domain"/>
</dbReference>
<dbReference type="AlphaFoldDB" id="A0A9P1N8H9"/>
<evidence type="ECO:0000256" key="1">
    <source>
        <dbReference type="SAM" id="MobiDB-lite"/>
    </source>
</evidence>
<dbReference type="SUPFAM" id="SSF46565">
    <property type="entry name" value="Chaperone J-domain"/>
    <property type="match status" value="1"/>
</dbReference>
<evidence type="ECO:0000313" key="4">
    <source>
        <dbReference type="EMBL" id="CAI5451707.1"/>
    </source>
</evidence>
<dbReference type="EMBL" id="CANHGI010000005">
    <property type="protein sequence ID" value="CAI5451707.1"/>
    <property type="molecule type" value="Genomic_DNA"/>
</dbReference>
<organism evidence="4 5">
    <name type="scientific">Caenorhabditis angaria</name>
    <dbReference type="NCBI Taxonomy" id="860376"/>
    <lineage>
        <taxon>Eukaryota</taxon>
        <taxon>Metazoa</taxon>
        <taxon>Ecdysozoa</taxon>
        <taxon>Nematoda</taxon>
        <taxon>Chromadorea</taxon>
        <taxon>Rhabditida</taxon>
        <taxon>Rhabditina</taxon>
        <taxon>Rhabditomorpha</taxon>
        <taxon>Rhabditoidea</taxon>
        <taxon>Rhabditidae</taxon>
        <taxon>Peloderinae</taxon>
        <taxon>Caenorhabditis</taxon>
    </lineage>
</organism>
<dbReference type="PANTHER" id="PTHR44825">
    <property type="match status" value="1"/>
</dbReference>
<feature type="domain" description="J" evidence="3">
    <location>
        <begin position="180"/>
        <end position="256"/>
    </location>
</feature>
<gene>
    <name evidence="4" type="ORF">CAMP_LOCUS14344</name>
</gene>
<dbReference type="InterPro" id="IPR052763">
    <property type="entry name" value="DnaJ_C4"/>
</dbReference>
<keyword evidence="2" id="KW-1133">Transmembrane helix</keyword>
<dbReference type="Gene3D" id="1.10.287.110">
    <property type="entry name" value="DnaJ domain"/>
    <property type="match status" value="1"/>
</dbReference>
<dbReference type="PANTHER" id="PTHR44825:SF1">
    <property type="entry name" value="DNAJ HOMOLOG SUBFAMILY C MEMBER 4"/>
    <property type="match status" value="1"/>
</dbReference>
<feature type="region of interest" description="Disordered" evidence="1">
    <location>
        <begin position="273"/>
        <end position="313"/>
    </location>
</feature>
<feature type="transmembrane region" description="Helical" evidence="2">
    <location>
        <begin position="322"/>
        <end position="341"/>
    </location>
</feature>
<feature type="transmembrane region" description="Helical" evidence="2">
    <location>
        <begin position="52"/>
        <end position="75"/>
    </location>
</feature>
<keyword evidence="5" id="KW-1185">Reference proteome</keyword>
<proteinExistence type="predicted"/>
<feature type="transmembrane region" description="Helical" evidence="2">
    <location>
        <begin position="81"/>
        <end position="101"/>
    </location>
</feature>
<reference evidence="4" key="1">
    <citation type="submission" date="2022-11" db="EMBL/GenBank/DDBJ databases">
        <authorList>
            <person name="Kikuchi T."/>
        </authorList>
    </citation>
    <scope>NUCLEOTIDE SEQUENCE</scope>
    <source>
        <strain evidence="4">PS1010</strain>
    </source>
</reference>
<dbReference type="CDD" id="cd06257">
    <property type="entry name" value="DnaJ"/>
    <property type="match status" value="1"/>
</dbReference>
<feature type="transmembrane region" description="Helical" evidence="2">
    <location>
        <begin position="113"/>
        <end position="131"/>
    </location>
</feature>
<keyword evidence="2" id="KW-0812">Transmembrane</keyword>
<feature type="transmembrane region" description="Helical" evidence="2">
    <location>
        <begin position="29"/>
        <end position="45"/>
    </location>
</feature>
<dbReference type="OrthoDB" id="376357at2759"/>
<dbReference type="InterPro" id="IPR036869">
    <property type="entry name" value="J_dom_sf"/>
</dbReference>
<dbReference type="PRINTS" id="PR00625">
    <property type="entry name" value="JDOMAIN"/>
</dbReference>
<sequence length="356" mass="41359">MVIFAIMGFINFCLFITIGVREYVQQYPMIYSLCLMSPVISTIIIKSINGPILVKILSFLAHLTAIFLFFTSIGLSYDIELFYVFHFTTSLNCLYAFLYSIQPKYHLNPKEMAIFSIISSIINASFVQLFLSFYDFPWISAIIGSSAIFIYISYNIHFYTKKYLCMISCRRFASYIAKKNYYEIIGVPRTASKEEIKEAFVRKTKELHPDQSRNKKQKDSRLGWSNVSETEKFMQVKEAYDVLRNDEKRKAYDFAYSSEGGFLMEASRKTREMSSSARNRQRAEWSEGIIPDMGKRKSTSTVTAHFRNPEDEYNREKQKNRMLVFLGGTVITLVLLNILYVRKLHSDSLSNNNKEA</sequence>
<accession>A0A9P1N8H9</accession>
<evidence type="ECO:0000313" key="5">
    <source>
        <dbReference type="Proteomes" id="UP001152747"/>
    </source>
</evidence>
<dbReference type="Pfam" id="PF00226">
    <property type="entry name" value="DnaJ"/>
    <property type="match status" value="1"/>
</dbReference>
<feature type="transmembrane region" description="Helical" evidence="2">
    <location>
        <begin position="137"/>
        <end position="156"/>
    </location>
</feature>
<evidence type="ECO:0000259" key="3">
    <source>
        <dbReference type="PROSITE" id="PS50076"/>
    </source>
</evidence>
<dbReference type="SMART" id="SM00271">
    <property type="entry name" value="DnaJ"/>
    <property type="match status" value="1"/>
</dbReference>
<dbReference type="PROSITE" id="PS00636">
    <property type="entry name" value="DNAJ_1"/>
    <property type="match status" value="1"/>
</dbReference>
<dbReference type="PROSITE" id="PS50076">
    <property type="entry name" value="DNAJ_2"/>
    <property type="match status" value="1"/>
</dbReference>
<comment type="caution">
    <text evidence="4">The sequence shown here is derived from an EMBL/GenBank/DDBJ whole genome shotgun (WGS) entry which is preliminary data.</text>
</comment>